<dbReference type="Pfam" id="PF06605">
    <property type="entry name" value="Prophage_tail"/>
    <property type="match status" value="1"/>
</dbReference>
<dbReference type="NCBIfam" id="TIGR01665">
    <property type="entry name" value="put_anti_recept"/>
    <property type="match status" value="1"/>
</dbReference>
<sequence>MFNRTYNFVYNSTKLDAAVKSVTVTKSIVKSRMIIRNNVTSNTHTKTDANGSVKVIRKTGDTISVVNTDSFVKGVIGVTSSLTTKATTMTILDNSIRNYAPSIPYKKSEPSPIWIYDRNEQLKTVLMPKQQHKRKAVPYWNGWYVEQLNGKVTLDFETVSDIPESEFIEPDGRAVIRDMDGNLVEFIIRSPEDVDDRNGTVKVVYAEGGMYELIDEWLSGYTAANVDPETALRAILQGTRWEVGHVDTFDNQSVDFEDITVKEAVHELANMFSGELRYRVEADHNTITRRYVDLLQKRGKRTMKRWEMGKDVESYRRTVDTTGIKTALYAKGKSTKNDGPRVTFADVEWSKAKGDPVDKPLGDIYVADPEALHQWGYDGGTRHRKGFYDGQEGDPATLLLNAWKELQKQKDAVYTYDFNVLLLEKLTGYSHEKVRLGDTNAAINHRVHPKSEVETSVIEFRQNLNDETLSEVTLGAFRRQFDTNSRVRNVEKGYNRNKGKWDEKETPEGAQSKADQALATAREEIDAAEQRISQAETDISSAQSIIDEVTSEDSSGQHVLNGTLITNEIIAENATLTGTLTGSNATILNLTTDNMTAKNATIQDATITGDFVSGSINIGEDATVGQNLTIGNNESTGSWYSASYLSFGDYANIYASSTGDMSFNADSLNIYSNDIVLPQIVESYPNGTDFNGGFFFSQISFQGIDNNNRIYTDTADNQRMKLETDDTTNKTQIWVDPARTNVYFLVNDIVNHTFYGSGNKDGGSIEIDGIRYGMSPIDSPQTLIFDLITDIQVNGETKIYLDSILSKALENFAVFPNNPDVKVIQKGTDYFVVDGIGLADFQVIGNRIGFEDAYFTNLTKMSEDLQAKESLNG</sequence>
<evidence type="ECO:0000256" key="1">
    <source>
        <dbReference type="SAM" id="MobiDB-lite"/>
    </source>
</evidence>
<reference evidence="4" key="1">
    <citation type="journal article" date="2019" name="Int. J. Syst. Evol. Microbiol.">
        <title>The Global Catalogue of Microorganisms (GCM) 10K type strain sequencing project: providing services to taxonomists for standard genome sequencing and annotation.</title>
        <authorList>
            <consortium name="The Broad Institute Genomics Platform"/>
            <consortium name="The Broad Institute Genome Sequencing Center for Infectious Disease"/>
            <person name="Wu L."/>
            <person name="Ma J."/>
        </authorList>
    </citation>
    <scope>NUCLEOTIDE SEQUENCE [LARGE SCALE GENOMIC DNA]</scope>
    <source>
        <strain evidence="4">JCM 12389</strain>
    </source>
</reference>
<keyword evidence="4" id="KW-1185">Reference proteome</keyword>
<evidence type="ECO:0000313" key="3">
    <source>
        <dbReference type="EMBL" id="GAA0491388.1"/>
    </source>
</evidence>
<dbReference type="RefSeq" id="WP_343839743.1">
    <property type="nucleotide sequence ID" value="NZ_BAAADO010000003.1"/>
</dbReference>
<accession>A0ABP3L3U1</accession>
<feature type="compositionally biased region" description="Basic and acidic residues" evidence="1">
    <location>
        <begin position="493"/>
        <end position="507"/>
    </location>
</feature>
<evidence type="ECO:0000313" key="4">
    <source>
        <dbReference type="Proteomes" id="UP001500880"/>
    </source>
</evidence>
<gene>
    <name evidence="3" type="ORF">GCM10008986_16870</name>
</gene>
<comment type="caution">
    <text evidence="3">The sequence shown here is derived from an EMBL/GenBank/DDBJ whole genome shotgun (WGS) entry which is preliminary data.</text>
</comment>
<proteinExistence type="predicted"/>
<protein>
    <recommendedName>
        <fullName evidence="2">Tail spike domain-containing protein</fullName>
    </recommendedName>
</protein>
<organism evidence="3 4">
    <name type="scientific">Salinibacillus aidingensis</name>
    <dbReference type="NCBI Taxonomy" id="237684"/>
    <lineage>
        <taxon>Bacteria</taxon>
        <taxon>Bacillati</taxon>
        <taxon>Bacillota</taxon>
        <taxon>Bacilli</taxon>
        <taxon>Bacillales</taxon>
        <taxon>Bacillaceae</taxon>
        <taxon>Salinibacillus</taxon>
    </lineage>
</organism>
<dbReference type="InterPro" id="IPR010572">
    <property type="entry name" value="Tail_dom"/>
</dbReference>
<dbReference type="InterPro" id="IPR007119">
    <property type="entry name" value="Phage_tail_spike_N"/>
</dbReference>
<dbReference type="Proteomes" id="UP001500880">
    <property type="component" value="Unassembled WGS sequence"/>
</dbReference>
<feature type="region of interest" description="Disordered" evidence="1">
    <location>
        <begin position="493"/>
        <end position="514"/>
    </location>
</feature>
<dbReference type="EMBL" id="BAAADO010000003">
    <property type="protein sequence ID" value="GAA0491388.1"/>
    <property type="molecule type" value="Genomic_DNA"/>
</dbReference>
<name>A0ABP3L3U1_9BACI</name>
<evidence type="ECO:0000259" key="2">
    <source>
        <dbReference type="Pfam" id="PF06605"/>
    </source>
</evidence>
<feature type="domain" description="Tail spike" evidence="2">
    <location>
        <begin position="224"/>
        <end position="481"/>
    </location>
</feature>
<dbReference type="Gene3D" id="1.10.287.620">
    <property type="entry name" value="Helix Hairpins"/>
    <property type="match status" value="1"/>
</dbReference>